<keyword evidence="10" id="KW-1185">Reference proteome</keyword>
<dbReference type="Gene3D" id="3.50.50.60">
    <property type="entry name" value="FAD/NAD(P)-binding domain"/>
    <property type="match status" value="1"/>
</dbReference>
<feature type="domain" description="FAD dependent oxidoreductase" evidence="7">
    <location>
        <begin position="17"/>
        <end position="47"/>
    </location>
</feature>
<dbReference type="InterPro" id="IPR050493">
    <property type="entry name" value="FAD-dep_Monooxygenase_BioMet"/>
</dbReference>
<comment type="similarity">
    <text evidence="1">Belongs to the paxM FAD-dependent monooxygenase family.</text>
</comment>
<evidence type="ECO:0000259" key="8">
    <source>
        <dbReference type="Pfam" id="PF01494"/>
    </source>
</evidence>
<evidence type="ECO:0000256" key="6">
    <source>
        <dbReference type="SAM" id="MobiDB-lite"/>
    </source>
</evidence>
<feature type="compositionally biased region" description="Acidic residues" evidence="6">
    <location>
        <begin position="260"/>
        <end position="277"/>
    </location>
</feature>
<dbReference type="InterPro" id="IPR006076">
    <property type="entry name" value="FAD-dep_OxRdtase"/>
</dbReference>
<evidence type="ECO:0008006" key="11">
    <source>
        <dbReference type="Google" id="ProtNLM"/>
    </source>
</evidence>
<dbReference type="InterPro" id="IPR002938">
    <property type="entry name" value="FAD-bd"/>
</dbReference>
<evidence type="ECO:0000256" key="1">
    <source>
        <dbReference type="ARBA" id="ARBA00007992"/>
    </source>
</evidence>
<keyword evidence="3" id="KW-0274">FAD</keyword>
<evidence type="ECO:0000259" key="7">
    <source>
        <dbReference type="Pfam" id="PF01266"/>
    </source>
</evidence>
<evidence type="ECO:0000256" key="3">
    <source>
        <dbReference type="ARBA" id="ARBA00022827"/>
    </source>
</evidence>
<dbReference type="EMBL" id="DF846231">
    <property type="protein sequence ID" value="GAT50088.1"/>
    <property type="molecule type" value="Genomic_DNA"/>
</dbReference>
<feature type="region of interest" description="Disordered" evidence="6">
    <location>
        <begin position="255"/>
        <end position="277"/>
    </location>
</feature>
<reference evidence="9" key="1">
    <citation type="submission" date="2014-09" db="EMBL/GenBank/DDBJ databases">
        <title>Genome sequence of the luminous mushroom Mycena chlorophos for searching fungal bioluminescence genes.</title>
        <authorList>
            <person name="Tanaka Y."/>
            <person name="Kasuga D."/>
            <person name="Oba Y."/>
            <person name="Hase S."/>
            <person name="Sato K."/>
            <person name="Oba Y."/>
            <person name="Sakakibara Y."/>
        </authorList>
    </citation>
    <scope>NUCLEOTIDE SEQUENCE</scope>
</reference>
<name>A0ABQ0LG64_MYCCL</name>
<evidence type="ECO:0000256" key="5">
    <source>
        <dbReference type="ARBA" id="ARBA00023033"/>
    </source>
</evidence>
<dbReference type="PANTHER" id="PTHR13789:SF306">
    <property type="entry name" value="HYDROXYLASE, PUTATIVE-RELATED"/>
    <property type="match status" value="1"/>
</dbReference>
<keyword evidence="5" id="KW-0503">Monooxygenase</keyword>
<dbReference type="SUPFAM" id="SSF51905">
    <property type="entry name" value="FAD/NAD(P)-binding domain"/>
    <property type="match status" value="1"/>
</dbReference>
<keyword evidence="2" id="KW-0285">Flavoprotein</keyword>
<evidence type="ECO:0000256" key="4">
    <source>
        <dbReference type="ARBA" id="ARBA00023002"/>
    </source>
</evidence>
<dbReference type="Pfam" id="PF01266">
    <property type="entry name" value="DAO"/>
    <property type="match status" value="1"/>
</dbReference>
<dbReference type="Proteomes" id="UP000815677">
    <property type="component" value="Unassembled WGS sequence"/>
</dbReference>
<evidence type="ECO:0000313" key="10">
    <source>
        <dbReference type="Proteomes" id="UP000815677"/>
    </source>
</evidence>
<organism evidence="9 10">
    <name type="scientific">Mycena chlorophos</name>
    <name type="common">Agaric fungus</name>
    <name type="synonym">Agaricus chlorophos</name>
    <dbReference type="NCBI Taxonomy" id="658473"/>
    <lineage>
        <taxon>Eukaryota</taxon>
        <taxon>Fungi</taxon>
        <taxon>Dikarya</taxon>
        <taxon>Basidiomycota</taxon>
        <taxon>Agaricomycotina</taxon>
        <taxon>Agaricomycetes</taxon>
        <taxon>Agaricomycetidae</taxon>
        <taxon>Agaricales</taxon>
        <taxon>Marasmiineae</taxon>
        <taxon>Mycenaceae</taxon>
        <taxon>Mycena</taxon>
    </lineage>
</organism>
<gene>
    <name evidence="9" type="ORF">MCHLO_07366</name>
</gene>
<evidence type="ECO:0000256" key="2">
    <source>
        <dbReference type="ARBA" id="ARBA00022630"/>
    </source>
</evidence>
<dbReference type="PANTHER" id="PTHR13789">
    <property type="entry name" value="MONOOXYGENASE"/>
    <property type="match status" value="1"/>
</dbReference>
<feature type="domain" description="FAD-binding" evidence="8">
    <location>
        <begin position="329"/>
        <end position="392"/>
    </location>
</feature>
<keyword evidence="4" id="KW-0560">Oxidoreductase</keyword>
<dbReference type="PRINTS" id="PR00420">
    <property type="entry name" value="RNGMNOXGNASE"/>
</dbReference>
<dbReference type="InterPro" id="IPR036188">
    <property type="entry name" value="FAD/NAD-bd_sf"/>
</dbReference>
<evidence type="ECO:0000313" key="9">
    <source>
        <dbReference type="EMBL" id="GAT50088.1"/>
    </source>
</evidence>
<protein>
    <recommendedName>
        <fullName evidence="11">FAD/NAD(P)-binding domain-containing protein</fullName>
    </recommendedName>
</protein>
<dbReference type="Pfam" id="PF01494">
    <property type="entry name" value="FAD_binding_3"/>
    <property type="match status" value="1"/>
</dbReference>
<accession>A0ABQ0LG64</accession>
<sequence length="470" mass="52298">MPTTNSHRTRATHVLKFVVVGGGIAGLATAYTLRTAGHEIAVVEKRNLMDETKGTLRCPPNMTTLLSRWPGMEEFLFRTASKISGLSFRVGEDSDTVGFMKFYTEIMAQLGAEFFVVQHDDLRREILSLCLATGVEFIKGKVVDIEVAPTQAEYVCVSLEDGHSIEGNIIIGADGYKSMLRPLVCREVAQQVPPVVTSVNVSIPMERLLAREDLAPLCEQRQFTLWMGDGSSRTMNTFNIALCAPLPAERAADVDPVLPPEDEGDCSPEDWPADGDEEDGWKSVPVDLDQLPFDLSSYDPRLLEAIKLGESMQYTKQYVFKQGDAVSLDGSIVLVGDAAHAVLMHGSHNTSMAIEDAAMLGALFSHLKNRKEVAILLETYEELRLKRVQATRDSEYQSLQMICLPSGAARDSRDAMLSLTKTREFKDFDDCNAEDVLVDAWERYLLVFNYDALEVVEDWWSMYGWAMKGK</sequence>
<proteinExistence type="inferred from homology"/>